<evidence type="ECO:0000313" key="5">
    <source>
        <dbReference type="EMBL" id="BAP27979.1"/>
    </source>
</evidence>
<dbReference type="RefSeq" id="WP_344118145.1">
    <property type="nucleotide sequence ID" value="NZ_BAAABW010000015.1"/>
</dbReference>
<dbReference type="Gene3D" id="3.40.50.150">
    <property type="entry name" value="Vaccinia Virus protein VP39"/>
    <property type="match status" value="1"/>
</dbReference>
<dbReference type="EMBL" id="AB937727">
    <property type="protein sequence ID" value="BAP27979.1"/>
    <property type="molecule type" value="Genomic_DNA"/>
</dbReference>
<dbReference type="InterPro" id="IPR013216">
    <property type="entry name" value="Methyltransf_11"/>
</dbReference>
<evidence type="ECO:0000256" key="2">
    <source>
        <dbReference type="ARBA" id="ARBA00022679"/>
    </source>
</evidence>
<dbReference type="PANTHER" id="PTHR44068">
    <property type="entry name" value="ZGC:194242"/>
    <property type="match status" value="1"/>
</dbReference>
<dbReference type="AlphaFoldDB" id="A0A077K9J6"/>
<keyword evidence="3" id="KW-0949">S-adenosyl-L-methionine</keyword>
<dbReference type="CDD" id="cd02440">
    <property type="entry name" value="AdoMet_MTases"/>
    <property type="match status" value="1"/>
</dbReference>
<keyword evidence="7" id="KW-1185">Reference proteome</keyword>
<feature type="domain" description="Polyketide synthase-like methyltransferase" evidence="4">
    <location>
        <begin position="28"/>
        <end position="270"/>
    </location>
</feature>
<gene>
    <name evidence="5" type="primary">MT-6</name>
    <name evidence="6" type="ORF">GCM10010319_28210</name>
</gene>
<accession>A0A077K9J6</accession>
<reference evidence="6" key="3">
    <citation type="submission" date="2023-12" db="EMBL/GenBank/DDBJ databases">
        <authorList>
            <person name="Sun Q."/>
            <person name="Inoue M."/>
        </authorList>
    </citation>
    <scope>NUCLEOTIDE SEQUENCE</scope>
    <source>
        <strain evidence="6">JCM 4565</strain>
    </source>
</reference>
<dbReference type="Proteomes" id="UP001500063">
    <property type="component" value="Unassembled WGS sequence"/>
</dbReference>
<dbReference type="GO" id="GO:0008757">
    <property type="term" value="F:S-adenosylmethionine-dependent methyltransferase activity"/>
    <property type="evidence" value="ECO:0007669"/>
    <property type="project" value="InterPro"/>
</dbReference>
<dbReference type="PANTHER" id="PTHR44068:SF11">
    <property type="entry name" value="GERANYL DIPHOSPHATE 2-C-METHYLTRANSFERASE"/>
    <property type="match status" value="1"/>
</dbReference>
<proteinExistence type="predicted"/>
<dbReference type="Pfam" id="PF08241">
    <property type="entry name" value="Methyltransf_11"/>
    <property type="match status" value="1"/>
</dbReference>
<dbReference type="GO" id="GO:0032259">
    <property type="term" value="P:methylation"/>
    <property type="evidence" value="ECO:0007669"/>
    <property type="project" value="UniProtKB-KW"/>
</dbReference>
<organism evidence="5">
    <name type="scientific">Streptomyces blastmyceticus</name>
    <dbReference type="NCBI Taxonomy" id="68180"/>
    <lineage>
        <taxon>Bacteria</taxon>
        <taxon>Bacillati</taxon>
        <taxon>Actinomycetota</taxon>
        <taxon>Actinomycetes</taxon>
        <taxon>Kitasatosporales</taxon>
        <taxon>Streptomycetaceae</taxon>
        <taxon>Streptomyces</taxon>
    </lineage>
</organism>
<evidence type="ECO:0000259" key="4">
    <source>
        <dbReference type="SMART" id="SM00828"/>
    </source>
</evidence>
<keyword evidence="1 5" id="KW-0489">Methyltransferase</keyword>
<dbReference type="SUPFAM" id="SSF53335">
    <property type="entry name" value="S-adenosyl-L-methionine-dependent methyltransferases"/>
    <property type="match status" value="1"/>
</dbReference>
<reference evidence="5" key="1">
    <citation type="journal article" date="2014" name="J. Am. Chem. Soc.">
        <title>A methyltransferase initiates terpene cyclization in teleocidin B biosynthesis.</title>
        <authorList>
            <person name="Awakawa T."/>
            <person name="Zhang L."/>
            <person name="Wakimoto T."/>
            <person name="Hoshino S."/>
            <person name="Mori T."/>
            <person name="Ito T."/>
            <person name="Ishikawa J."/>
            <person name="Tanner M.E."/>
            <person name="Abe I."/>
        </authorList>
    </citation>
    <scope>NUCLEOTIDE SEQUENCE</scope>
    <source>
        <strain evidence="5">NBRC 12747</strain>
    </source>
</reference>
<dbReference type="InterPro" id="IPR020803">
    <property type="entry name" value="MeTfrase_dom"/>
</dbReference>
<keyword evidence="2 5" id="KW-0808">Transferase</keyword>
<dbReference type="SMART" id="SM00828">
    <property type="entry name" value="PKS_MT"/>
    <property type="match status" value="1"/>
</dbReference>
<evidence type="ECO:0000256" key="3">
    <source>
        <dbReference type="ARBA" id="ARBA00022691"/>
    </source>
</evidence>
<dbReference type="InterPro" id="IPR029063">
    <property type="entry name" value="SAM-dependent_MTases_sf"/>
</dbReference>
<reference evidence="6 7" key="2">
    <citation type="journal article" date="2019" name="Int. J. Syst. Evol. Microbiol.">
        <title>The Global Catalogue of Microorganisms (GCM) 10K type strain sequencing project: providing services to taxonomists for standard genome sequencing and annotation.</title>
        <authorList>
            <consortium name="The Broad Institute Genomics Platform"/>
            <consortium name="The Broad Institute Genome Sequencing Center for Infectious Disease"/>
            <person name="Wu L."/>
            <person name="Ma J."/>
        </authorList>
    </citation>
    <scope>NUCLEOTIDE SEQUENCE [LARGE SCALE GENOMIC DNA]</scope>
    <source>
        <strain evidence="6 7">JCM 4565</strain>
    </source>
</reference>
<sequence length="286" mass="30236">MTVENQVEDQGVAPEVVGELYDQGTELLSALMGGSLHYGYWEDPADTGSMAEASGRMTDLMIGKLAVRRGLRVLDVGCGTGRPALQLARTTGAEVVGVTISREQVRLANLAAETDGLHGQVTFQHGDASDLAFAPDSFDAAWLFESLLHMPDPQHVLKQIATVLRPGGRLAIANLVQRTALTEAEETGLAGYLRMTGIASLAPLDDYPNLITNSGLVLDELVDVSDHSVRQTLECVGAGLVDAVIPEVARTAAASEALGQTRSVVEQFAATRGIGYALVVASKPMR</sequence>
<evidence type="ECO:0000313" key="7">
    <source>
        <dbReference type="Proteomes" id="UP001500063"/>
    </source>
</evidence>
<evidence type="ECO:0000256" key="1">
    <source>
        <dbReference type="ARBA" id="ARBA00022603"/>
    </source>
</evidence>
<dbReference type="EMBL" id="BAAABW010000015">
    <property type="protein sequence ID" value="GAA0349727.1"/>
    <property type="molecule type" value="Genomic_DNA"/>
</dbReference>
<dbReference type="InterPro" id="IPR050447">
    <property type="entry name" value="Erg6_SMT_methyltransf"/>
</dbReference>
<evidence type="ECO:0000313" key="6">
    <source>
        <dbReference type="EMBL" id="GAA0349727.1"/>
    </source>
</evidence>
<protein>
    <submittedName>
        <fullName evidence="6">27-O-demethylrifamycin SV methyltransferase</fullName>
    </submittedName>
    <submittedName>
        <fullName evidence="5">O-methyltransferase</fullName>
    </submittedName>
</protein>
<name>A0A077K9J6_9ACTN</name>